<name>X0Y1P0_9ZZZZ</name>
<dbReference type="EMBL" id="BARS01055859">
    <property type="protein sequence ID" value="GAG49600.1"/>
    <property type="molecule type" value="Genomic_DNA"/>
</dbReference>
<organism evidence="1">
    <name type="scientific">marine sediment metagenome</name>
    <dbReference type="NCBI Taxonomy" id="412755"/>
    <lineage>
        <taxon>unclassified sequences</taxon>
        <taxon>metagenomes</taxon>
        <taxon>ecological metagenomes</taxon>
    </lineage>
</organism>
<sequence>MRSRCVATGAVAVVRRLVVVEVQEAIERVLELQDPVRNAGEWIRRGYRLRWGKEPEAEKTLVSGWNAAQANQKPS</sequence>
<accession>X0Y1P0</accession>
<evidence type="ECO:0000313" key="1">
    <source>
        <dbReference type="EMBL" id="GAG49600.1"/>
    </source>
</evidence>
<proteinExistence type="predicted"/>
<reference evidence="1" key="1">
    <citation type="journal article" date="2014" name="Front. Microbiol.">
        <title>High frequency of phylogenetically diverse reductive dehalogenase-homologous genes in deep subseafloor sedimentary metagenomes.</title>
        <authorList>
            <person name="Kawai M."/>
            <person name="Futagami T."/>
            <person name="Toyoda A."/>
            <person name="Takaki Y."/>
            <person name="Nishi S."/>
            <person name="Hori S."/>
            <person name="Arai W."/>
            <person name="Tsubouchi T."/>
            <person name="Morono Y."/>
            <person name="Uchiyama I."/>
            <person name="Ito T."/>
            <person name="Fujiyama A."/>
            <person name="Inagaki F."/>
            <person name="Takami H."/>
        </authorList>
    </citation>
    <scope>NUCLEOTIDE SEQUENCE</scope>
    <source>
        <strain evidence="1">Expedition CK06-06</strain>
    </source>
</reference>
<dbReference type="AlphaFoldDB" id="X0Y1P0"/>
<comment type="caution">
    <text evidence="1">The sequence shown here is derived from an EMBL/GenBank/DDBJ whole genome shotgun (WGS) entry which is preliminary data.</text>
</comment>
<protein>
    <submittedName>
        <fullName evidence="1">Uncharacterized protein</fullName>
    </submittedName>
</protein>
<feature type="non-terminal residue" evidence="1">
    <location>
        <position position="75"/>
    </location>
</feature>
<gene>
    <name evidence="1" type="ORF">S01H1_82409</name>
</gene>